<name>A0ABT2RGI9_9ENTR</name>
<comment type="caution">
    <text evidence="1">The sequence shown here is derived from an EMBL/GenBank/DDBJ whole genome shotgun (WGS) entry which is preliminary data.</text>
</comment>
<sequence>MEIIGLLLLAWLGYVIFGGYNKAKTRRYHAVVARAKRTIDETNELYRPTWINNDNKRNEFIDVVRSLSSKQGVPGNYLDHLFNNEAFNRMVLMKFTAILEQNKLSFTDQKNAVSELIRDLWKDGVEMPPSNSNLQQIVSFLDTKIFNSFDASAVAARLYLDANFIHAVETFNNPSAVSFEEKYGHTISSEAKEFFDKIEVTNGAQYMELNYQSHGVNLTEISRYISSFSNNKTSDELILKLLTAEHLIETWKLR</sequence>
<evidence type="ECO:0000313" key="1">
    <source>
        <dbReference type="EMBL" id="MCU6679995.1"/>
    </source>
</evidence>
<protein>
    <submittedName>
        <fullName evidence="1">Uncharacterized protein</fullName>
    </submittedName>
</protein>
<dbReference type="Proteomes" id="UP001062027">
    <property type="component" value="Unassembled WGS sequence"/>
</dbReference>
<dbReference type="RefSeq" id="WP_262664256.1">
    <property type="nucleotide sequence ID" value="NZ_JAMHKS010000078.1"/>
</dbReference>
<accession>A0ABT2RGI9</accession>
<keyword evidence="2" id="KW-1185">Reference proteome</keyword>
<dbReference type="EMBL" id="JAMHKS010000078">
    <property type="protein sequence ID" value="MCU6679995.1"/>
    <property type="molecule type" value="Genomic_DNA"/>
</dbReference>
<proteinExistence type="predicted"/>
<evidence type="ECO:0000313" key="2">
    <source>
        <dbReference type="Proteomes" id="UP001062027"/>
    </source>
</evidence>
<gene>
    <name evidence="1" type="ORF">M8318_20320</name>
</gene>
<organism evidence="1 2">
    <name type="scientific">Leclercia tamurae</name>
    <dbReference type="NCBI Taxonomy" id="2926467"/>
    <lineage>
        <taxon>Bacteria</taxon>
        <taxon>Pseudomonadati</taxon>
        <taxon>Pseudomonadota</taxon>
        <taxon>Gammaproteobacteria</taxon>
        <taxon>Enterobacterales</taxon>
        <taxon>Enterobacteriaceae</taxon>
        <taxon>Leclercia</taxon>
    </lineage>
</organism>
<reference evidence="1" key="1">
    <citation type="submission" date="2022-05" db="EMBL/GenBank/DDBJ databases">
        <title>Description of a novel species of Leclercia; Leclercia tamurae and the Proposal for a Novel Genus Silvania gen. nov. Containing Two Novel Species Silvania hatchlandensis sp. nov. and Silvania confinis sp. nov. Isolated from the Rhizosphere of Oak.</title>
        <authorList>
            <person name="Maddock D.W."/>
            <person name="Brady C.L."/>
            <person name="Denman S."/>
            <person name="Arnold D."/>
        </authorList>
    </citation>
    <scope>NUCLEOTIDE SEQUENCE</scope>
    <source>
        <strain evidence="1">H6S3</strain>
    </source>
</reference>